<evidence type="ECO:0000313" key="4">
    <source>
        <dbReference type="Proteomes" id="UP000283383"/>
    </source>
</evidence>
<evidence type="ECO:0000256" key="1">
    <source>
        <dbReference type="SAM" id="Coils"/>
    </source>
</evidence>
<protein>
    <submittedName>
        <fullName evidence="3">Uncharacterized protein</fullName>
    </submittedName>
</protein>
<keyword evidence="1" id="KW-0175">Coiled coil</keyword>
<dbReference type="PANTHER" id="PTHR39472">
    <property type="entry name" value="EXPRESSED PROTEIN"/>
    <property type="match status" value="1"/>
</dbReference>
<reference evidence="3 4" key="1">
    <citation type="journal article" date="2018" name="BMC Genomics">
        <title>Comparative genome analyses reveal sequence features reflecting distinct modes of host-adaptation between dicot and monocot powdery mildew.</title>
        <authorList>
            <person name="Wu Y."/>
            <person name="Ma X."/>
            <person name="Pan Z."/>
            <person name="Kale S.D."/>
            <person name="Song Y."/>
            <person name="King H."/>
            <person name="Zhang Q."/>
            <person name="Presley C."/>
            <person name="Deng X."/>
            <person name="Wei C.I."/>
            <person name="Xiao S."/>
        </authorList>
    </citation>
    <scope>NUCLEOTIDE SEQUENCE [LARGE SCALE GENOMIC DNA]</scope>
    <source>
        <strain evidence="3">UMSG3</strain>
    </source>
</reference>
<evidence type="ECO:0000313" key="3">
    <source>
        <dbReference type="EMBL" id="RKF80726.1"/>
    </source>
</evidence>
<dbReference type="EMBL" id="MCBQ01004284">
    <property type="protein sequence ID" value="RKF80726.1"/>
    <property type="molecule type" value="Genomic_DNA"/>
</dbReference>
<dbReference type="PANTHER" id="PTHR39472:SF1">
    <property type="entry name" value="EXPRESSED PROTEIN"/>
    <property type="match status" value="1"/>
</dbReference>
<sequence length="296" mass="33554">MSFKKMNYSNCIEPPGSGTTTNPRNQQMPRISHGINYGHSGMNSGVGAGIGTGIGVATGAGAGMSYPVPVGYQSDLTFVMSMIEELSQILHTNQNLTAGVVDRMGKFREKAKGKKLDNGDLVSAVASEINKENKNIEKELSELRRALEETELERKENWKLAVYGANILADLTEKLHQFKELHEIDTLAWHKNYRTQLAAERDENLKLRCQVNDMKAAACQASKSLRDMRRFITDNNEWHELKIQNDALRKEKRYWKRLALPLIPDDDSEWSDDDDLIDFEEKNRLVTRDIEKGILE</sequence>
<name>A0A420J1R0_9PEZI</name>
<gene>
    <name evidence="3" type="ORF">GcM3_042025</name>
</gene>
<feature type="region of interest" description="Disordered" evidence="2">
    <location>
        <begin position="1"/>
        <end position="29"/>
    </location>
</feature>
<dbReference type="STRING" id="62708.A0A420J1R0"/>
<keyword evidence="4" id="KW-1185">Reference proteome</keyword>
<organism evidence="3 4">
    <name type="scientific">Golovinomyces cichoracearum</name>
    <dbReference type="NCBI Taxonomy" id="62708"/>
    <lineage>
        <taxon>Eukaryota</taxon>
        <taxon>Fungi</taxon>
        <taxon>Dikarya</taxon>
        <taxon>Ascomycota</taxon>
        <taxon>Pezizomycotina</taxon>
        <taxon>Leotiomycetes</taxon>
        <taxon>Erysiphales</taxon>
        <taxon>Erysiphaceae</taxon>
        <taxon>Golovinomyces</taxon>
    </lineage>
</organism>
<evidence type="ECO:0000256" key="2">
    <source>
        <dbReference type="SAM" id="MobiDB-lite"/>
    </source>
</evidence>
<comment type="caution">
    <text evidence="3">The sequence shown here is derived from an EMBL/GenBank/DDBJ whole genome shotgun (WGS) entry which is preliminary data.</text>
</comment>
<feature type="coiled-coil region" evidence="1">
    <location>
        <begin position="126"/>
        <end position="156"/>
    </location>
</feature>
<proteinExistence type="predicted"/>
<dbReference type="Proteomes" id="UP000283383">
    <property type="component" value="Unassembled WGS sequence"/>
</dbReference>
<accession>A0A420J1R0</accession>
<dbReference type="AlphaFoldDB" id="A0A420J1R0"/>
<feature type="compositionally biased region" description="Polar residues" evidence="2">
    <location>
        <begin position="17"/>
        <end position="29"/>
    </location>
</feature>